<sequence>MELTVLTVPGCPTAQALRRRLEETLDAEDARRVEWREVHDDAEAVRLGMHGSPTLLVNGADPFVREGEPASLSCRVRSGVPSVERLRAVLAEARTTEMADRAGRGRLAPVEGGQRAVQQAVLRSFATHGRPPTTVELAAAAEPSGLPADRVLAELAAADYLSLDEAGAIRAAYPFSPVPTAHQVRIADGPRVWAMCAIDALGIAPMLGRDADIHSADPVTGQPVTVTFRGSTATWDPASAVVLVSTGSCAGPAVDACCPDLNFFASPDTARRWSDDHPEARAGMVSRQRAEELGREIFGPLLAASAG</sequence>
<dbReference type="RefSeq" id="WP_290113293.1">
    <property type="nucleotide sequence ID" value="NZ_JAUEPL010000028.1"/>
</dbReference>
<dbReference type="PRINTS" id="PR01699">
    <property type="entry name" value="ORGNOHGLYASE"/>
</dbReference>
<proteinExistence type="predicted"/>
<dbReference type="Gene3D" id="3.30.450.410">
    <property type="match status" value="1"/>
</dbReference>
<organism evidence="1 2">
    <name type="scientific">Streptomyces ficellus</name>
    <dbReference type="NCBI Taxonomy" id="1977088"/>
    <lineage>
        <taxon>Bacteria</taxon>
        <taxon>Bacillati</taxon>
        <taxon>Actinomycetota</taxon>
        <taxon>Actinomycetes</taxon>
        <taxon>Kitasatosporales</taxon>
        <taxon>Streptomycetaceae</taxon>
        <taxon>Streptomyces</taxon>
    </lineage>
</organism>
<keyword evidence="2" id="KW-1185">Reference proteome</keyword>
<keyword evidence="1" id="KW-0456">Lyase</keyword>
<gene>
    <name evidence="1" type="ORF">QWM81_18985</name>
</gene>
<dbReference type="SUPFAM" id="SSF160387">
    <property type="entry name" value="NosL/MerB-like"/>
    <property type="match status" value="1"/>
</dbReference>
<dbReference type="Proteomes" id="UP001174050">
    <property type="component" value="Unassembled WGS sequence"/>
</dbReference>
<dbReference type="GO" id="GO:0016829">
    <property type="term" value="F:lyase activity"/>
    <property type="evidence" value="ECO:0007669"/>
    <property type="project" value="UniProtKB-KW"/>
</dbReference>
<accession>A0ABT7Z9C2</accession>
<comment type="caution">
    <text evidence="1">The sequence shown here is derived from an EMBL/GenBank/DDBJ whole genome shotgun (WGS) entry which is preliminary data.</text>
</comment>
<dbReference type="InterPro" id="IPR053717">
    <property type="entry name" value="MerB_lyase_sf"/>
</dbReference>
<name>A0ABT7Z9C2_9ACTN</name>
<protein>
    <submittedName>
        <fullName evidence="1">Alkylmercury lyase family protein</fullName>
    </submittedName>
</protein>
<reference evidence="1" key="1">
    <citation type="submission" date="2023-06" db="EMBL/GenBank/DDBJ databases">
        <title>WGS-Sequencing of Streptomyces ficellus isolate 21 collected from sand in Gara Djebilet Iron Mine in Algeria.</title>
        <authorList>
            <person name="Zegers G.P."/>
            <person name="Gomez A."/>
            <person name="Gueddou A."/>
            <person name="Zahara A.F."/>
            <person name="Worth M."/>
            <person name="Sevigny J.L."/>
            <person name="Tisa L."/>
        </authorList>
    </citation>
    <scope>NUCLEOTIDE SEQUENCE</scope>
    <source>
        <strain evidence="1">AS11</strain>
    </source>
</reference>
<evidence type="ECO:0000313" key="1">
    <source>
        <dbReference type="EMBL" id="MDN3296106.1"/>
    </source>
</evidence>
<dbReference type="InterPro" id="IPR004927">
    <property type="entry name" value="MerB"/>
</dbReference>
<dbReference type="EMBL" id="JAUEPL010000028">
    <property type="protein sequence ID" value="MDN3296106.1"/>
    <property type="molecule type" value="Genomic_DNA"/>
</dbReference>
<dbReference type="Pfam" id="PF03243">
    <property type="entry name" value="MerB"/>
    <property type="match status" value="1"/>
</dbReference>
<evidence type="ECO:0000313" key="2">
    <source>
        <dbReference type="Proteomes" id="UP001174050"/>
    </source>
</evidence>